<dbReference type="GO" id="GO:0016491">
    <property type="term" value="F:oxidoreductase activity"/>
    <property type="evidence" value="ECO:0007669"/>
    <property type="project" value="UniProtKB-KW"/>
</dbReference>
<dbReference type="AlphaFoldDB" id="A0AAP0RLU8"/>
<comment type="caution">
    <text evidence="4">The sequence shown here is derived from an EMBL/GenBank/DDBJ whole genome shotgun (WGS) entry which is preliminary data.</text>
</comment>
<organism evidence="4 5">
    <name type="scientific">Liquidambar formosana</name>
    <name type="common">Formosan gum</name>
    <dbReference type="NCBI Taxonomy" id="63359"/>
    <lineage>
        <taxon>Eukaryota</taxon>
        <taxon>Viridiplantae</taxon>
        <taxon>Streptophyta</taxon>
        <taxon>Embryophyta</taxon>
        <taxon>Tracheophyta</taxon>
        <taxon>Spermatophyta</taxon>
        <taxon>Magnoliopsida</taxon>
        <taxon>eudicotyledons</taxon>
        <taxon>Gunneridae</taxon>
        <taxon>Pentapetalae</taxon>
        <taxon>Saxifragales</taxon>
        <taxon>Altingiaceae</taxon>
        <taxon>Liquidambar</taxon>
    </lineage>
</organism>
<feature type="region of interest" description="Disordered" evidence="2">
    <location>
        <begin position="1"/>
        <end position="22"/>
    </location>
</feature>
<gene>
    <name evidence="4" type="ORF">L1049_013415</name>
</gene>
<accession>A0AAP0RLU8</accession>
<keyword evidence="5" id="KW-1185">Reference proteome</keyword>
<reference evidence="4 5" key="1">
    <citation type="journal article" date="2024" name="Plant J.">
        <title>Genome sequences and population genomics reveal climatic adaptation and genomic divergence between two closely related sweetgum species.</title>
        <authorList>
            <person name="Xu W.Q."/>
            <person name="Ren C.Q."/>
            <person name="Zhang X.Y."/>
            <person name="Comes H.P."/>
            <person name="Liu X.H."/>
            <person name="Li Y.G."/>
            <person name="Kettle C.J."/>
            <person name="Jalonen R."/>
            <person name="Gaisberger H."/>
            <person name="Ma Y.Z."/>
            <person name="Qiu Y.X."/>
        </authorList>
    </citation>
    <scope>NUCLEOTIDE SEQUENCE [LARGE SCALE GENOMIC DNA]</scope>
    <source>
        <strain evidence="4">Hangzhou</strain>
    </source>
</reference>
<dbReference type="Pfam" id="PF08030">
    <property type="entry name" value="NAD_binding_6"/>
    <property type="match status" value="1"/>
</dbReference>
<dbReference type="InterPro" id="IPR013121">
    <property type="entry name" value="Fe_red_NAD-bd_6"/>
</dbReference>
<dbReference type="InterPro" id="IPR039261">
    <property type="entry name" value="FNR_nucleotide-bd"/>
</dbReference>
<evidence type="ECO:0000313" key="5">
    <source>
        <dbReference type="Proteomes" id="UP001415857"/>
    </source>
</evidence>
<sequence>MALSPGSGSHNADRELESLPHQSLVQSTKVHYGERPDLKRMIFECKGSSVGVLVCGPKTMRLEVATICPSGLADNLHFESMSFSW</sequence>
<evidence type="ECO:0000313" key="4">
    <source>
        <dbReference type="EMBL" id="KAK9279733.1"/>
    </source>
</evidence>
<proteinExistence type="predicted"/>
<evidence type="ECO:0000256" key="1">
    <source>
        <dbReference type="ARBA" id="ARBA00023002"/>
    </source>
</evidence>
<feature type="compositionally biased region" description="Polar residues" evidence="2">
    <location>
        <begin position="1"/>
        <end position="10"/>
    </location>
</feature>
<dbReference type="Gene3D" id="3.40.50.80">
    <property type="entry name" value="Nucleotide-binding domain of ferredoxin-NADP reductase (FNR) module"/>
    <property type="match status" value="1"/>
</dbReference>
<protein>
    <recommendedName>
        <fullName evidence="3">Ferric reductase NAD binding domain-containing protein</fullName>
    </recommendedName>
</protein>
<dbReference type="EMBL" id="JBBPBK010000008">
    <property type="protein sequence ID" value="KAK9279733.1"/>
    <property type="molecule type" value="Genomic_DNA"/>
</dbReference>
<name>A0AAP0RLU8_LIQFO</name>
<dbReference type="Proteomes" id="UP001415857">
    <property type="component" value="Unassembled WGS sequence"/>
</dbReference>
<evidence type="ECO:0000259" key="3">
    <source>
        <dbReference type="Pfam" id="PF08030"/>
    </source>
</evidence>
<feature type="domain" description="Ferric reductase NAD binding" evidence="3">
    <location>
        <begin position="21"/>
        <end position="68"/>
    </location>
</feature>
<evidence type="ECO:0000256" key="2">
    <source>
        <dbReference type="SAM" id="MobiDB-lite"/>
    </source>
</evidence>
<keyword evidence="1" id="KW-0560">Oxidoreductase</keyword>